<dbReference type="Gene3D" id="2.60.40.3310">
    <property type="match status" value="1"/>
</dbReference>
<organism evidence="6 7">
    <name type="scientific">Pseudomonas protegens</name>
    <dbReference type="NCBI Taxonomy" id="380021"/>
    <lineage>
        <taxon>Bacteria</taxon>
        <taxon>Pseudomonadati</taxon>
        <taxon>Pseudomonadota</taxon>
        <taxon>Gammaproteobacteria</taxon>
        <taxon>Pseudomonadales</taxon>
        <taxon>Pseudomonadaceae</taxon>
        <taxon>Pseudomonas</taxon>
    </lineage>
</organism>
<dbReference type="SUPFAM" id="SSF49401">
    <property type="entry name" value="Bacterial adhesins"/>
    <property type="match status" value="1"/>
</dbReference>
<keyword evidence="4" id="KW-0732">Signal</keyword>
<dbReference type="GO" id="GO:0043709">
    <property type="term" value="P:cell adhesion involved in single-species biofilm formation"/>
    <property type="evidence" value="ECO:0007669"/>
    <property type="project" value="TreeGrafter"/>
</dbReference>
<comment type="similarity">
    <text evidence="2">Belongs to the fimbrial protein family.</text>
</comment>
<dbReference type="InterPro" id="IPR000259">
    <property type="entry name" value="Adhesion_dom_fimbrial"/>
</dbReference>
<feature type="chain" id="PRO_5015631761" evidence="4">
    <location>
        <begin position="19"/>
        <end position="350"/>
    </location>
</feature>
<sequence>MHGRLLFLLCCISGGAWADCTGGDTENYLDFDMGTQYVPRDAPIGSVIGTANVRYSYQHSSDIVCNVGDLWEVRINGWPKVKGITLPPITGLEMSNAMISKTNVPGVGLVMTAPGRSMSKWSAVSGVSPYVPFKLSNTQPLTIVDPVITTFTLVKISNEIPMGTSAIKSSSSALGFWSGKRRFHSVFLMGTVVRSECSLESANTVIEVPMGEVMRRQFNGKDSHMDSKDVVIPLTNCTAGTYPTDQGWNYYQNANAHLRLEGVQGSAILDAHRGILGLTSDSTAKGVAVQVLRKDGVTPLPLGQEVSMARLSGSQMNIELKARYIQTSDSAAGPEPGKANARAAFTLTYK</sequence>
<dbReference type="InterPro" id="IPR008966">
    <property type="entry name" value="Adhesion_dom_sf"/>
</dbReference>
<feature type="signal peptide" evidence="4">
    <location>
        <begin position="1"/>
        <end position="18"/>
    </location>
</feature>
<reference evidence="6 7" key="1">
    <citation type="submission" date="2018-03" db="EMBL/GenBank/DDBJ databases">
        <title>Draft genome sequence of the plant growth promoting rhizobacterium Pseudomonas protegens strain BNJ-SS-45 isolated from wheat (Triticum aestivum) rhizosphere.</title>
        <authorList>
            <person name="Bajpai A."/>
            <person name="Shende K."/>
            <person name="Meena N."/>
            <person name="Upadhyayula S.R."/>
            <person name="Suravajhala P."/>
            <person name="Medicherla K.M."/>
            <person name="Johri B.N."/>
        </authorList>
    </citation>
    <scope>NUCLEOTIDE SEQUENCE [LARGE SCALE GENOMIC DNA]</scope>
    <source>
        <strain evidence="6 7">BNJ-SS-45</strain>
    </source>
</reference>
<comment type="subcellular location">
    <subcellularLocation>
        <location evidence="1">Fimbrium</location>
    </subcellularLocation>
</comment>
<name>A0A2T6GGT3_9PSED</name>
<evidence type="ECO:0000256" key="1">
    <source>
        <dbReference type="ARBA" id="ARBA00004561"/>
    </source>
</evidence>
<dbReference type="GO" id="GO:0009289">
    <property type="term" value="C:pilus"/>
    <property type="evidence" value="ECO:0007669"/>
    <property type="project" value="UniProtKB-SubCell"/>
</dbReference>
<comment type="caution">
    <text evidence="6">The sequence shown here is derived from an EMBL/GenBank/DDBJ whole genome shotgun (WGS) entry which is preliminary data.</text>
</comment>
<proteinExistence type="inferred from homology"/>
<keyword evidence="3" id="KW-0281">Fimbrium</keyword>
<evidence type="ECO:0000313" key="7">
    <source>
        <dbReference type="Proteomes" id="UP000244178"/>
    </source>
</evidence>
<dbReference type="Proteomes" id="UP000244178">
    <property type="component" value="Unassembled WGS sequence"/>
</dbReference>
<evidence type="ECO:0000256" key="4">
    <source>
        <dbReference type="SAM" id="SignalP"/>
    </source>
</evidence>
<evidence type="ECO:0000259" key="5">
    <source>
        <dbReference type="Pfam" id="PF00419"/>
    </source>
</evidence>
<dbReference type="PANTHER" id="PTHR33420">
    <property type="entry name" value="FIMBRIAL SUBUNIT ELFA-RELATED"/>
    <property type="match status" value="1"/>
</dbReference>
<dbReference type="InterPro" id="IPR050263">
    <property type="entry name" value="Bact_Fimbrial_Adh_Pro"/>
</dbReference>
<dbReference type="Gene3D" id="2.60.40.1090">
    <property type="entry name" value="Fimbrial-type adhesion domain"/>
    <property type="match status" value="1"/>
</dbReference>
<dbReference type="InterPro" id="IPR036937">
    <property type="entry name" value="Adhesion_dom_fimbrial_sf"/>
</dbReference>
<dbReference type="Pfam" id="PF00419">
    <property type="entry name" value="Fimbrial"/>
    <property type="match status" value="1"/>
</dbReference>
<dbReference type="PANTHER" id="PTHR33420:SF14">
    <property type="entry name" value="TYPE 1 FIMBRIN D-MANNOSE SPECIFIC ADHESIN"/>
    <property type="match status" value="1"/>
</dbReference>
<accession>A0A2T6GGT3</accession>
<protein>
    <submittedName>
        <fullName evidence="6">Type 1 fimbrial protein</fullName>
    </submittedName>
</protein>
<evidence type="ECO:0000256" key="2">
    <source>
        <dbReference type="ARBA" id="ARBA00006671"/>
    </source>
</evidence>
<dbReference type="EMBL" id="PYJM01000005">
    <property type="protein sequence ID" value="PUA43379.1"/>
    <property type="molecule type" value="Genomic_DNA"/>
</dbReference>
<evidence type="ECO:0000256" key="3">
    <source>
        <dbReference type="ARBA" id="ARBA00023263"/>
    </source>
</evidence>
<gene>
    <name evidence="6" type="ORF">C5U62_22350</name>
</gene>
<dbReference type="AlphaFoldDB" id="A0A2T6GGT3"/>
<evidence type="ECO:0000313" key="6">
    <source>
        <dbReference type="EMBL" id="PUA43379.1"/>
    </source>
</evidence>
<feature type="domain" description="Fimbrial-type adhesion" evidence="5">
    <location>
        <begin position="189"/>
        <end position="350"/>
    </location>
</feature>